<protein>
    <submittedName>
        <fullName evidence="2">DUF4363 family protein</fullName>
    </submittedName>
</protein>
<dbReference type="EMBL" id="JACXIZ010000013">
    <property type="protein sequence ID" value="MBD2844930.1"/>
    <property type="molecule type" value="Genomic_DNA"/>
</dbReference>
<evidence type="ECO:0000313" key="3">
    <source>
        <dbReference type="Proteomes" id="UP000621560"/>
    </source>
</evidence>
<accession>A0A927BSL7</accession>
<evidence type="ECO:0000313" key="2">
    <source>
        <dbReference type="EMBL" id="MBD2844930.1"/>
    </source>
</evidence>
<gene>
    <name evidence="2" type="ORF">IDH44_06995</name>
</gene>
<dbReference type="Proteomes" id="UP000621560">
    <property type="component" value="Unassembled WGS sequence"/>
</dbReference>
<keyword evidence="3" id="KW-1185">Reference proteome</keyword>
<dbReference type="AlphaFoldDB" id="A0A927BSL7"/>
<sequence>MRGTPNRKRSLLLWIVPIAIVLIMVLTMVGGNVLKQPLGQEDRLEARMRQLEQEVQHKQWKEAGKSADYAERAWHKIVNRVQFSVERENILEISGTLARVRGGVVAKDDQAILEELYFFYDLWKNLGR</sequence>
<keyword evidence="1" id="KW-1133">Transmembrane helix</keyword>
<proteinExistence type="predicted"/>
<feature type="transmembrane region" description="Helical" evidence="1">
    <location>
        <begin position="12"/>
        <end position="34"/>
    </location>
</feature>
<name>A0A927BSL7_9BACL</name>
<evidence type="ECO:0000256" key="1">
    <source>
        <dbReference type="SAM" id="Phobius"/>
    </source>
</evidence>
<organism evidence="2 3">
    <name type="scientific">Paenibacillus sabuli</name>
    <dbReference type="NCBI Taxonomy" id="2772509"/>
    <lineage>
        <taxon>Bacteria</taxon>
        <taxon>Bacillati</taxon>
        <taxon>Bacillota</taxon>
        <taxon>Bacilli</taxon>
        <taxon>Bacillales</taxon>
        <taxon>Paenibacillaceae</taxon>
        <taxon>Paenibacillus</taxon>
    </lineage>
</organism>
<dbReference type="RefSeq" id="WP_190916053.1">
    <property type="nucleotide sequence ID" value="NZ_JACXIZ010000013.1"/>
</dbReference>
<reference evidence="2" key="1">
    <citation type="submission" date="2020-09" db="EMBL/GenBank/DDBJ databases">
        <title>A novel bacterium of genus Paenibacillus, isolated from South China Sea.</title>
        <authorList>
            <person name="Huang H."/>
            <person name="Mo K."/>
            <person name="Hu Y."/>
        </authorList>
    </citation>
    <scope>NUCLEOTIDE SEQUENCE</scope>
    <source>
        <strain evidence="2">IB182496</strain>
    </source>
</reference>
<keyword evidence="1" id="KW-0812">Transmembrane</keyword>
<keyword evidence="1" id="KW-0472">Membrane</keyword>
<dbReference type="Pfam" id="PF14276">
    <property type="entry name" value="DUF4363"/>
    <property type="match status" value="1"/>
</dbReference>
<comment type="caution">
    <text evidence="2">The sequence shown here is derived from an EMBL/GenBank/DDBJ whole genome shotgun (WGS) entry which is preliminary data.</text>
</comment>
<dbReference type="InterPro" id="IPR025373">
    <property type="entry name" value="DUF4363"/>
</dbReference>